<dbReference type="EMBL" id="KQ030453">
    <property type="protein sequence ID" value="KJP84693.1"/>
    <property type="molecule type" value="Genomic_DNA"/>
</dbReference>
<dbReference type="Proteomes" id="UP000054561">
    <property type="component" value="Unassembled WGS sequence"/>
</dbReference>
<keyword evidence="4" id="KW-1185">Reference proteome</keyword>
<dbReference type="AlphaFoldDB" id="A0A0D9QCG6"/>
<evidence type="ECO:0000256" key="1">
    <source>
        <dbReference type="SAM" id="MobiDB-lite"/>
    </source>
</evidence>
<dbReference type="Pfam" id="PF12879">
    <property type="entry name" value="SICA_C"/>
    <property type="match status" value="1"/>
</dbReference>
<evidence type="ECO:0000313" key="3">
    <source>
        <dbReference type="EMBL" id="KJP84693.1"/>
    </source>
</evidence>
<sequence length="389" mass="44963">MIRDRPPASAAGRRGRRHPRVHKRTLIELHLEVLNECAAAEWENVKDDYLQMLVEEFMGDRHGHRSSPASSSNEDSTTHHSTTLDPPTDSDGTDACPLNDPDPWRCMETKELQTDRSPPNDEHRWKCTETIHVATHPCQPHEHDPDPWRCMETIQLATDPCPPNEKDPDPWSCMETIQLDQDPSPPNEQDRLNCMDTLDTEREQRPSTVPGDATSDCTPWINWIDRSKHLLQPCTTQPWFLQLTADWKQYLREHMAADADHGVSGHIDNGEAATLQMKTLRLWKEWIARQHKRTDTYSDEEWFKHLLNTVQEATVSEKGEVLLVEKVMAAEDRVRDVPRSQPLHPQPYMKKPLTAQTWILLLALVVEQCEVERSLQDKELYVDDLLQQL</sequence>
<dbReference type="OrthoDB" id="383264at2759"/>
<evidence type="ECO:0000313" key="4">
    <source>
        <dbReference type="Proteomes" id="UP000054561"/>
    </source>
</evidence>
<feature type="compositionally biased region" description="Polar residues" evidence="1">
    <location>
        <begin position="67"/>
        <end position="85"/>
    </location>
</feature>
<evidence type="ECO:0000259" key="2">
    <source>
        <dbReference type="Pfam" id="PF12879"/>
    </source>
</evidence>
<accession>A0A0D9QCG6</accession>
<dbReference type="GeneID" id="24270989"/>
<feature type="domain" description="Schizont-infected cell agglutination C-terminal" evidence="2">
    <location>
        <begin position="10"/>
        <end position="60"/>
    </location>
</feature>
<name>A0A0D9QCG6_PLAFR</name>
<dbReference type="InterPro" id="IPR024288">
    <property type="entry name" value="SICA_C"/>
</dbReference>
<gene>
    <name evidence="3" type="ORF">AK88_05675</name>
</gene>
<reference evidence="3 4" key="1">
    <citation type="submission" date="2014-03" db="EMBL/GenBank/DDBJ databases">
        <title>The Genome Sequence of Plasmodium fragile nilgiri.</title>
        <authorList>
            <consortium name="The Broad Institute Genomics Platform"/>
            <consortium name="The Broad Institute Genome Sequencing Center for Infectious Disease"/>
            <person name="Neafsey D."/>
            <person name="Duraisingh M."/>
            <person name="Young S.K."/>
            <person name="Zeng Q."/>
            <person name="Gargeya S."/>
            <person name="Abouelleil A."/>
            <person name="Alvarado L."/>
            <person name="Chapman S.B."/>
            <person name="Gainer-Dewar J."/>
            <person name="Goldberg J."/>
            <person name="Griggs A."/>
            <person name="Gujja S."/>
            <person name="Hansen M."/>
            <person name="Howarth C."/>
            <person name="Imamovic A."/>
            <person name="Larimer J."/>
            <person name="Pearson M."/>
            <person name="Poon T.W."/>
            <person name="Priest M."/>
            <person name="Roberts A."/>
            <person name="Saif S."/>
            <person name="Shea T."/>
            <person name="Sykes S."/>
            <person name="Wortman J."/>
            <person name="Nusbaum C."/>
            <person name="Birren B."/>
        </authorList>
    </citation>
    <scope>NUCLEOTIDE SEQUENCE [LARGE SCALE GENOMIC DNA]</scope>
    <source>
        <strain evidence="4">nilgiri</strain>
    </source>
</reference>
<dbReference type="VEuPathDB" id="PlasmoDB:AK88_05675"/>
<dbReference type="RefSeq" id="XP_012338700.1">
    <property type="nucleotide sequence ID" value="XM_012483277.1"/>
</dbReference>
<organism evidence="3 4">
    <name type="scientific">Plasmodium fragile</name>
    <dbReference type="NCBI Taxonomy" id="5857"/>
    <lineage>
        <taxon>Eukaryota</taxon>
        <taxon>Sar</taxon>
        <taxon>Alveolata</taxon>
        <taxon>Apicomplexa</taxon>
        <taxon>Aconoidasida</taxon>
        <taxon>Haemosporida</taxon>
        <taxon>Plasmodiidae</taxon>
        <taxon>Plasmodium</taxon>
        <taxon>Plasmodium (Plasmodium)</taxon>
    </lineage>
</organism>
<proteinExistence type="predicted"/>
<protein>
    <recommendedName>
        <fullName evidence="2">Schizont-infected cell agglutination C-terminal domain-containing protein</fullName>
    </recommendedName>
</protein>
<feature type="region of interest" description="Disordered" evidence="1">
    <location>
        <begin position="61"/>
        <end position="105"/>
    </location>
</feature>